<dbReference type="EMBL" id="CATQJL010000316">
    <property type="protein sequence ID" value="CAJ0604801.1"/>
    <property type="molecule type" value="Genomic_DNA"/>
</dbReference>
<protein>
    <submittedName>
        <fullName evidence="1">Uncharacterized protein</fullName>
    </submittedName>
</protein>
<accession>A0AA36H618</accession>
<comment type="caution">
    <text evidence="1">The sequence shown here is derived from an EMBL/GenBank/DDBJ whole genome shotgun (WGS) entry which is preliminary data.</text>
</comment>
<reference evidence="1" key="1">
    <citation type="submission" date="2023-07" db="EMBL/GenBank/DDBJ databases">
        <authorList>
            <consortium name="CYATHOMIX"/>
        </authorList>
    </citation>
    <scope>NUCLEOTIDE SEQUENCE</scope>
    <source>
        <strain evidence="1">N/A</strain>
    </source>
</reference>
<gene>
    <name evidence="1" type="ORF">CYNAS_LOCUS16784</name>
</gene>
<dbReference type="Proteomes" id="UP001176961">
    <property type="component" value="Unassembled WGS sequence"/>
</dbReference>
<evidence type="ECO:0000313" key="2">
    <source>
        <dbReference type="Proteomes" id="UP001176961"/>
    </source>
</evidence>
<keyword evidence="2" id="KW-1185">Reference proteome</keyword>
<evidence type="ECO:0000313" key="1">
    <source>
        <dbReference type="EMBL" id="CAJ0604801.1"/>
    </source>
</evidence>
<name>A0AA36H618_CYLNA</name>
<proteinExistence type="predicted"/>
<sequence>MYLPSVPDCDANRGRFALKRVFTLQIRRHGISGDKRQCNLTGKIHSNGKRGLEERAKSLAQNNPIHRLLIFATLLGSCVKRGATYNNGIPTVSVQCQCTENEGKNSTKHYSVVDDRRTKTIANSSTL</sequence>
<organism evidence="1 2">
    <name type="scientific">Cylicocyclus nassatus</name>
    <name type="common">Nematode worm</name>
    <dbReference type="NCBI Taxonomy" id="53992"/>
    <lineage>
        <taxon>Eukaryota</taxon>
        <taxon>Metazoa</taxon>
        <taxon>Ecdysozoa</taxon>
        <taxon>Nematoda</taxon>
        <taxon>Chromadorea</taxon>
        <taxon>Rhabditida</taxon>
        <taxon>Rhabditina</taxon>
        <taxon>Rhabditomorpha</taxon>
        <taxon>Strongyloidea</taxon>
        <taxon>Strongylidae</taxon>
        <taxon>Cylicocyclus</taxon>
    </lineage>
</organism>
<dbReference type="AlphaFoldDB" id="A0AA36H618"/>